<name>A0A5S9QTT2_9GAMM</name>
<evidence type="ECO:0000313" key="3">
    <source>
        <dbReference type="EMBL" id="CAA0122035.1"/>
    </source>
</evidence>
<dbReference type="PROSITE" id="PS50887">
    <property type="entry name" value="GGDEF"/>
    <property type="match status" value="1"/>
</dbReference>
<dbReference type="CDD" id="cd01949">
    <property type="entry name" value="GGDEF"/>
    <property type="match status" value="1"/>
</dbReference>
<dbReference type="InterPro" id="IPR029787">
    <property type="entry name" value="Nucleotide_cyclase"/>
</dbReference>
<evidence type="ECO:0000259" key="2">
    <source>
        <dbReference type="PROSITE" id="PS50887"/>
    </source>
</evidence>
<feature type="transmembrane region" description="Helical" evidence="1">
    <location>
        <begin position="139"/>
        <end position="158"/>
    </location>
</feature>
<gene>
    <name evidence="3" type="ORF">KFEGEMFD_03932</name>
</gene>
<dbReference type="InterPro" id="IPR052163">
    <property type="entry name" value="DGC-Regulatory_Protein"/>
</dbReference>
<keyword evidence="1" id="KW-0472">Membrane</keyword>
<evidence type="ECO:0000256" key="1">
    <source>
        <dbReference type="SAM" id="Phobius"/>
    </source>
</evidence>
<feature type="transmembrane region" description="Helical" evidence="1">
    <location>
        <begin position="36"/>
        <end position="58"/>
    </location>
</feature>
<dbReference type="InterPro" id="IPR043128">
    <property type="entry name" value="Rev_trsase/Diguanyl_cyclase"/>
</dbReference>
<feature type="transmembrane region" description="Helical" evidence="1">
    <location>
        <begin position="90"/>
        <end position="108"/>
    </location>
</feature>
<protein>
    <submittedName>
        <fullName evidence="3">Putative signaling protein</fullName>
    </submittedName>
</protein>
<feature type="transmembrane region" description="Helical" evidence="1">
    <location>
        <begin position="114"/>
        <end position="132"/>
    </location>
</feature>
<reference evidence="3 4" key="1">
    <citation type="submission" date="2019-11" db="EMBL/GenBank/DDBJ databases">
        <authorList>
            <person name="Holert J."/>
        </authorList>
    </citation>
    <scope>NUCLEOTIDE SEQUENCE [LARGE SCALE GENOMIC DNA]</scope>
    <source>
        <strain evidence="3">BC3_2A</strain>
    </source>
</reference>
<dbReference type="RefSeq" id="WP_159287845.1">
    <property type="nucleotide sequence ID" value="NZ_CACSIM010000008.1"/>
</dbReference>
<evidence type="ECO:0000313" key="4">
    <source>
        <dbReference type="Proteomes" id="UP000439591"/>
    </source>
</evidence>
<organism evidence="3 4">
    <name type="scientific">Zhongshania aliphaticivorans</name>
    <dbReference type="NCBI Taxonomy" id="1470434"/>
    <lineage>
        <taxon>Bacteria</taxon>
        <taxon>Pseudomonadati</taxon>
        <taxon>Pseudomonadota</taxon>
        <taxon>Gammaproteobacteria</taxon>
        <taxon>Cellvibrionales</taxon>
        <taxon>Spongiibacteraceae</taxon>
        <taxon>Zhongshania</taxon>
    </lineage>
</organism>
<accession>A0A5S9QTT2</accession>
<dbReference type="PANTHER" id="PTHR46663">
    <property type="entry name" value="DIGUANYLATE CYCLASE DGCT-RELATED"/>
    <property type="match status" value="1"/>
</dbReference>
<dbReference type="EMBL" id="CACSIM010000008">
    <property type="protein sequence ID" value="CAA0122035.1"/>
    <property type="molecule type" value="Genomic_DNA"/>
</dbReference>
<sequence length="375" mass="42500">MTKFRRFNFLSLIDPLLSKAEGGEARLIRHRFVASLILSVMFYISVLAIVASFFLPLGEQGLNIVRAFFIVYGLGALLSIYILRALDRRVFAINTFIAFLGLAILYLALMTGGILSPASICLIIIPAVATLSIDSRAGVIWGGLACLFWTLLFVMPYIGVEMPQLMPEVDDHMAFYFCIITTHTFIAFVALYYESTSKALRLNLLKEKREYFYLANHDAHTGTINRRHFLEILEQEVARCESSDDSFCLFFIDLNDFKKANDEFGHDYGDQILEVFSRRLRHRVRAVDTVARIGGDEFCVISRDMKNEADAKRGEQRFDLILQEPLVLAEGSYTLKASIGWAIYPVDAKDSKTLLKFADQSMYEAKRRNKAATAL</sequence>
<dbReference type="AlphaFoldDB" id="A0A5S9QTT2"/>
<dbReference type="SMART" id="SM00267">
    <property type="entry name" value="GGDEF"/>
    <property type="match status" value="1"/>
</dbReference>
<dbReference type="InterPro" id="IPR000160">
    <property type="entry name" value="GGDEF_dom"/>
</dbReference>
<dbReference type="Proteomes" id="UP000439591">
    <property type="component" value="Unassembled WGS sequence"/>
</dbReference>
<feature type="transmembrane region" description="Helical" evidence="1">
    <location>
        <begin position="64"/>
        <end position="83"/>
    </location>
</feature>
<proteinExistence type="predicted"/>
<dbReference type="Pfam" id="PF00990">
    <property type="entry name" value="GGDEF"/>
    <property type="match status" value="1"/>
</dbReference>
<dbReference type="PANTHER" id="PTHR46663:SF2">
    <property type="entry name" value="GGDEF DOMAIN-CONTAINING PROTEIN"/>
    <property type="match status" value="1"/>
</dbReference>
<feature type="domain" description="GGDEF" evidence="2">
    <location>
        <begin position="245"/>
        <end position="375"/>
    </location>
</feature>
<keyword evidence="1" id="KW-1133">Transmembrane helix</keyword>
<dbReference type="NCBIfam" id="TIGR00254">
    <property type="entry name" value="GGDEF"/>
    <property type="match status" value="1"/>
</dbReference>
<keyword evidence="1" id="KW-0812">Transmembrane</keyword>
<dbReference type="SUPFAM" id="SSF55073">
    <property type="entry name" value="Nucleotide cyclase"/>
    <property type="match status" value="1"/>
</dbReference>
<feature type="transmembrane region" description="Helical" evidence="1">
    <location>
        <begin position="173"/>
        <end position="193"/>
    </location>
</feature>
<dbReference type="Gene3D" id="3.30.70.270">
    <property type="match status" value="1"/>
</dbReference>